<dbReference type="RefSeq" id="WP_023361030.1">
    <property type="nucleotide sequence ID" value="NC_022657.1"/>
</dbReference>
<evidence type="ECO:0000313" key="1">
    <source>
        <dbReference type="EMBL" id="AGZ40971.1"/>
    </source>
</evidence>
<accession>U5VZ61</accession>
<name>U5VZ61_9ACTN</name>
<sequence length="157" mass="17410">MRDHQTWLQLSIDDRRRAEKIVAALHELGCDEPQSWAESEISENIPQLARYRFLHTVWPQMIDSWRDGIDNIPAARRVVDSGAGADDVTQLARAVAYETVFAMLCHLEDGESAGALPGWALNEVGAAGHPTGRRLGTLHEDLLTLDPSGQDGQDLWT</sequence>
<gene>
    <name evidence="1" type="ORF">AFR_13425</name>
</gene>
<proteinExistence type="predicted"/>
<reference evidence="1 2" key="1">
    <citation type="journal article" date="2014" name="J. Biotechnol.">
        <title>Complete genome sequence of the actinobacterium Actinoplanes friuliensis HAG 010964, producer of the lipopeptide antibiotic friulimycin.</title>
        <authorList>
            <person name="Ruckert C."/>
            <person name="Szczepanowski R."/>
            <person name="Albersmeier A."/>
            <person name="Goesmann A."/>
            <person name="Fischer N."/>
            <person name="Steinkamper A."/>
            <person name="Puhler A."/>
            <person name="Biener R."/>
            <person name="Schwartz D."/>
            <person name="Kalinowski J."/>
        </authorList>
    </citation>
    <scope>NUCLEOTIDE SEQUENCE [LARGE SCALE GENOMIC DNA]</scope>
    <source>
        <strain evidence="1 2">DSM 7358</strain>
    </source>
</reference>
<dbReference type="EMBL" id="CP006272">
    <property type="protein sequence ID" value="AGZ40971.1"/>
    <property type="molecule type" value="Genomic_DNA"/>
</dbReference>
<keyword evidence="2" id="KW-1185">Reference proteome</keyword>
<dbReference type="AlphaFoldDB" id="U5VZ61"/>
<dbReference type="Proteomes" id="UP000017746">
    <property type="component" value="Chromosome"/>
</dbReference>
<protein>
    <submittedName>
        <fullName evidence="1">Uncharacterized protein</fullName>
    </submittedName>
</protein>
<organism evidence="1 2">
    <name type="scientific">Actinoplanes friuliensis DSM 7358</name>
    <dbReference type="NCBI Taxonomy" id="1246995"/>
    <lineage>
        <taxon>Bacteria</taxon>
        <taxon>Bacillati</taxon>
        <taxon>Actinomycetota</taxon>
        <taxon>Actinomycetes</taxon>
        <taxon>Micromonosporales</taxon>
        <taxon>Micromonosporaceae</taxon>
        <taxon>Actinoplanes</taxon>
    </lineage>
</organism>
<dbReference type="eggNOG" id="ENOG50332HS">
    <property type="taxonomic scope" value="Bacteria"/>
</dbReference>
<dbReference type="KEGG" id="afs:AFR_13425"/>
<dbReference type="PATRIC" id="fig|1246995.3.peg.2726"/>
<evidence type="ECO:0000313" key="2">
    <source>
        <dbReference type="Proteomes" id="UP000017746"/>
    </source>
</evidence>
<dbReference type="HOGENOM" id="CLU_126478_0_0_11"/>